<dbReference type="PANTHER" id="PTHR28682">
    <property type="entry name" value="INHIBITORY SYNAPTIC FACTOR 2A-RELATED"/>
    <property type="match status" value="1"/>
</dbReference>
<dbReference type="AlphaFoldDB" id="A0A7K6QK62"/>
<sequence length="527" mass="58746">MAQQNMKMRPVLLKRNSLDSADFMRHPQHRRTKSQQVRFKDDGVNPKAELDANPARDTAFTAGKTEIFRDHNFLLTQSPTFPRAQKGLRNIAIQTSPSLRKHFPVFKRKKLSVSKSLTEMPTEPANSIQVNGNLCEQDIMASDLCYLRITNHVEDGCRNREAGGQRSQRPPKAQSNGPMHSDGFSASEKTTVSTQVPEYIHVSFPQDRNASLDAPDTTMVSSNSLHSSTVINSNENHENSTLSSDLEKAEPCPSNPTNCSECNPHSAAREAEKSDCELLAASKDASSKETTPLSPPSNHSPSPCSLRDCHQAGEHKPDSSCLTSPNDDHTTVSLTSSNASKPCLSCNTEMEKNSTQADVSQCNSCLEGFHIKSYPPRNEIKPQSDKEISEINQIHLAHGELCALQGRLQSVEESLQSNQEKIKVLLNVIQDLEKSRALSEGRNFYHTGQDLNNCSTCQNTACIIYSVEYDFRQQEGRFHQILKTLDNAEQNPSSASPQKPPPDPPAPEKKELRRKTKKVKRKCFWWI</sequence>
<reference evidence="2 3" key="1">
    <citation type="submission" date="2019-09" db="EMBL/GenBank/DDBJ databases">
        <title>Bird 10,000 Genomes (B10K) Project - Family phase.</title>
        <authorList>
            <person name="Zhang G."/>
        </authorList>
    </citation>
    <scope>NUCLEOTIDE SEQUENCE [LARGE SCALE GENOMIC DNA]</scope>
    <source>
        <strain evidence="2">B10K-DU-029-53</strain>
    </source>
</reference>
<dbReference type="Proteomes" id="UP000580879">
    <property type="component" value="Unassembled WGS sequence"/>
</dbReference>
<evidence type="ECO:0000313" key="2">
    <source>
        <dbReference type="EMBL" id="NWW73779.1"/>
    </source>
</evidence>
<comment type="caution">
    <text evidence="2">The sequence shown here is derived from an EMBL/GenBank/DDBJ whole genome shotgun (WGS) entry which is preliminary data.</text>
</comment>
<feature type="region of interest" description="Disordered" evidence="1">
    <location>
        <begin position="158"/>
        <end position="192"/>
    </location>
</feature>
<proteinExistence type="predicted"/>
<feature type="non-terminal residue" evidence="2">
    <location>
        <position position="1"/>
    </location>
</feature>
<feature type="region of interest" description="Disordered" evidence="1">
    <location>
        <begin position="283"/>
        <end position="337"/>
    </location>
</feature>
<feature type="non-terminal residue" evidence="2">
    <location>
        <position position="527"/>
    </location>
</feature>
<dbReference type="PANTHER" id="PTHR28682:SF2">
    <property type="entry name" value="PROTEIN INSYN2B"/>
    <property type="match status" value="1"/>
</dbReference>
<keyword evidence="3" id="KW-1185">Reference proteome</keyword>
<dbReference type="Pfam" id="PF15265">
    <property type="entry name" value="FAM196"/>
    <property type="match status" value="1"/>
</dbReference>
<feature type="compositionally biased region" description="Polar residues" evidence="1">
    <location>
        <begin position="165"/>
        <end position="178"/>
    </location>
</feature>
<feature type="region of interest" description="Disordered" evidence="1">
    <location>
        <begin position="208"/>
        <end position="264"/>
    </location>
</feature>
<accession>A0A7K6QK62</accession>
<gene>
    <name evidence="2" type="primary">Fam196b</name>
    <name evidence="2" type="ORF">CLIRUF_R13501</name>
</gene>
<dbReference type="EMBL" id="VZRZ01002792">
    <property type="protein sequence ID" value="NWW73779.1"/>
    <property type="molecule type" value="Genomic_DNA"/>
</dbReference>
<feature type="compositionally biased region" description="Polar residues" evidence="1">
    <location>
        <begin position="218"/>
        <end position="244"/>
    </location>
</feature>
<evidence type="ECO:0000313" key="3">
    <source>
        <dbReference type="Proteomes" id="UP000580879"/>
    </source>
</evidence>
<dbReference type="InterPro" id="IPR029337">
    <property type="entry name" value="INSYN2"/>
</dbReference>
<evidence type="ECO:0000256" key="1">
    <source>
        <dbReference type="SAM" id="MobiDB-lite"/>
    </source>
</evidence>
<feature type="compositionally biased region" description="Low complexity" evidence="1">
    <location>
        <begin position="296"/>
        <end position="305"/>
    </location>
</feature>
<feature type="region of interest" description="Disordered" evidence="1">
    <location>
        <begin position="488"/>
        <end position="520"/>
    </location>
</feature>
<feature type="compositionally biased region" description="Basic and acidic residues" evidence="1">
    <location>
        <begin position="307"/>
        <end position="318"/>
    </location>
</feature>
<dbReference type="OrthoDB" id="8679980at2759"/>
<name>A0A7K6QK62_9PASS</name>
<organism evidence="2 3">
    <name type="scientific">Climacteris rufus</name>
    <name type="common">rufous treecreeper</name>
    <dbReference type="NCBI Taxonomy" id="47695"/>
    <lineage>
        <taxon>Eukaryota</taxon>
        <taxon>Metazoa</taxon>
        <taxon>Chordata</taxon>
        <taxon>Craniata</taxon>
        <taxon>Vertebrata</taxon>
        <taxon>Euteleostomi</taxon>
        <taxon>Archelosauria</taxon>
        <taxon>Archosauria</taxon>
        <taxon>Dinosauria</taxon>
        <taxon>Saurischia</taxon>
        <taxon>Theropoda</taxon>
        <taxon>Coelurosauria</taxon>
        <taxon>Aves</taxon>
        <taxon>Neognathae</taxon>
        <taxon>Neoaves</taxon>
        <taxon>Telluraves</taxon>
        <taxon>Australaves</taxon>
        <taxon>Passeriformes</taxon>
        <taxon>Climacteridae</taxon>
        <taxon>Climacteris</taxon>
    </lineage>
</organism>
<feature type="compositionally biased region" description="Polar residues" evidence="1">
    <location>
        <begin position="320"/>
        <end position="337"/>
    </location>
</feature>
<protein>
    <submittedName>
        <fullName evidence="2">F196B protein</fullName>
    </submittedName>
</protein>